<comment type="caution">
    <text evidence="1">The sequence shown here is derived from an EMBL/GenBank/DDBJ whole genome shotgun (WGS) entry which is preliminary data.</text>
</comment>
<accession>X1B160</accession>
<sequence length="209" mass="23598">RASISALKAITLPSFPESYVATNPVTAVMVDIYNAIQKIVSREIDPLEKAVISIPMLQGSDAHNIIPSIAKLEGTFRTFNNDVRDHIMTRMREIVQGYSHAWRCEGSIQYEIGGIYYPPTINHADSVDDVIEILKPLDEVKEVELTMGGEDFAFYLNETKGAFIALGIYNEEKGIIHPHHHPKFDLDEDILWKGTAIYSILAFYNIFKQ</sequence>
<dbReference type="EMBL" id="BART01006560">
    <property type="protein sequence ID" value="GAG65766.1"/>
    <property type="molecule type" value="Genomic_DNA"/>
</dbReference>
<dbReference type="InterPro" id="IPR036264">
    <property type="entry name" value="Bact_exopeptidase_dim_dom"/>
</dbReference>
<dbReference type="InterPro" id="IPR002933">
    <property type="entry name" value="Peptidase_M20"/>
</dbReference>
<organism evidence="1">
    <name type="scientific">marine sediment metagenome</name>
    <dbReference type="NCBI Taxonomy" id="412755"/>
    <lineage>
        <taxon>unclassified sequences</taxon>
        <taxon>metagenomes</taxon>
        <taxon>ecological metagenomes</taxon>
    </lineage>
</organism>
<evidence type="ECO:0000313" key="1">
    <source>
        <dbReference type="EMBL" id="GAG65766.1"/>
    </source>
</evidence>
<protein>
    <recommendedName>
        <fullName evidence="2">Peptidase M20 dimerisation domain-containing protein</fullName>
    </recommendedName>
</protein>
<dbReference type="PANTHER" id="PTHR11014:SF63">
    <property type="entry name" value="METALLOPEPTIDASE, PUTATIVE (AFU_ORTHOLOGUE AFUA_6G09600)-RELATED"/>
    <property type="match status" value="1"/>
</dbReference>
<dbReference type="PANTHER" id="PTHR11014">
    <property type="entry name" value="PEPTIDASE M20 FAMILY MEMBER"/>
    <property type="match status" value="1"/>
</dbReference>
<evidence type="ECO:0008006" key="2">
    <source>
        <dbReference type="Google" id="ProtNLM"/>
    </source>
</evidence>
<dbReference type="Pfam" id="PF01546">
    <property type="entry name" value="Peptidase_M20"/>
    <property type="match status" value="1"/>
</dbReference>
<dbReference type="AlphaFoldDB" id="X1B160"/>
<dbReference type="GO" id="GO:0016787">
    <property type="term" value="F:hydrolase activity"/>
    <property type="evidence" value="ECO:0007669"/>
    <property type="project" value="InterPro"/>
</dbReference>
<name>X1B160_9ZZZZ</name>
<dbReference type="InterPro" id="IPR017439">
    <property type="entry name" value="Amidohydrolase"/>
</dbReference>
<dbReference type="SUPFAM" id="SSF55031">
    <property type="entry name" value="Bacterial exopeptidase dimerisation domain"/>
    <property type="match status" value="1"/>
</dbReference>
<dbReference type="Gene3D" id="3.30.70.360">
    <property type="match status" value="1"/>
</dbReference>
<feature type="non-terminal residue" evidence="1">
    <location>
        <position position="1"/>
    </location>
</feature>
<dbReference type="SUPFAM" id="SSF53187">
    <property type="entry name" value="Zn-dependent exopeptidases"/>
    <property type="match status" value="1"/>
</dbReference>
<dbReference type="Gene3D" id="3.40.630.10">
    <property type="entry name" value="Zn peptidases"/>
    <property type="match status" value="1"/>
</dbReference>
<proteinExistence type="predicted"/>
<reference evidence="1" key="1">
    <citation type="journal article" date="2014" name="Front. Microbiol.">
        <title>High frequency of phylogenetically diverse reductive dehalogenase-homologous genes in deep subseafloor sedimentary metagenomes.</title>
        <authorList>
            <person name="Kawai M."/>
            <person name="Futagami T."/>
            <person name="Toyoda A."/>
            <person name="Takaki Y."/>
            <person name="Nishi S."/>
            <person name="Hori S."/>
            <person name="Arai W."/>
            <person name="Tsubouchi T."/>
            <person name="Morono Y."/>
            <person name="Uchiyama I."/>
            <person name="Ito T."/>
            <person name="Fujiyama A."/>
            <person name="Inagaki F."/>
            <person name="Takami H."/>
        </authorList>
    </citation>
    <scope>NUCLEOTIDE SEQUENCE</scope>
    <source>
        <strain evidence="1">Expedition CK06-06</strain>
    </source>
</reference>
<gene>
    <name evidence="1" type="ORF">S01H4_14964</name>
</gene>